<evidence type="ECO:0000256" key="7">
    <source>
        <dbReference type="PROSITE-ProRule" id="PRU00168"/>
    </source>
</evidence>
<dbReference type="Pfam" id="PF04762">
    <property type="entry name" value="Beta-prop_ELP1_1st"/>
    <property type="match status" value="1"/>
</dbReference>
<dbReference type="Gene3D" id="2.130.10.10">
    <property type="entry name" value="YVTN repeat-like/Quinoprotein amine dehydrogenase"/>
    <property type="match status" value="1"/>
</dbReference>
<evidence type="ECO:0000259" key="9">
    <source>
        <dbReference type="PROSITE" id="PS50009"/>
    </source>
</evidence>
<evidence type="ECO:0000256" key="5">
    <source>
        <dbReference type="ARBA" id="ARBA00022694"/>
    </source>
</evidence>
<feature type="domain" description="Ras-GEF" evidence="9">
    <location>
        <begin position="511"/>
        <end position="779"/>
    </location>
</feature>
<evidence type="ECO:0000256" key="1">
    <source>
        <dbReference type="ARBA" id="ARBA00004496"/>
    </source>
</evidence>
<feature type="compositionally biased region" description="Low complexity" evidence="8">
    <location>
        <begin position="2125"/>
        <end position="2135"/>
    </location>
</feature>
<feature type="compositionally biased region" description="Polar residues" evidence="8">
    <location>
        <begin position="340"/>
        <end position="353"/>
    </location>
</feature>
<comment type="similarity">
    <text evidence="3">Belongs to the ELP1/IKA1 family.</text>
</comment>
<sequence length="2297" mass="255424">MDELQAKLTRSAELTAASDYKDAYLSYLEVLEATAIELRKIKFIRNVAITSKSTVSLISIARSSMASAQDILARHNADIASISEPQPASPNNRKTSLSRHTERLNSGEARSVTMLTEQLQAAAAAARASTTPTPANSPSPSSTADHVSKEDPGTPHPRPTSASSTGTTTPVTHSPLLRAASSNSITPPKPTRRPPPSPQLESPALLSPPEMDTIDEEQPQPARSSIEMDMILLQHPESHSPTKEEQQSIDVETTPLTGPPLPPKPVHLIRNLSETRISEELSLDEDDSDEDEDDQDLVTAEESPHQLHRKTSSPSIAIPTTRRRPGPSASVPASPSHSPTNVASSCPSPQASRSFSQTRYQLLRQSSAGAMISIIPEGCVDPTSLVEAERINGDDEDQLDLKTYGPSDHLPLIPISPLRTSHRTLLEKEKSWSSMLVDAKHKLQARLGQTHAQLDTHVGEEQRLDEDAETQELQDDLRKYTLQIGNVMATITKVRDLLYRSASITSILEFPPYLVAYQLTLVESAIFLEIPPAALLTHSPKSPHARITASTDFFNYLTRMIEHSILFPPEAAGRAQSMNHWIKVAVKLHELMNFQTLKAVLSALGTPPIKRLKRTWSFLPRKSANKLEMLSELMSESRNYGKYREMMNSLWAGAVLSSPEATSPILADSSSAISGSRFDILGSWSSSDIKSKEPIRMPMVPFLGTFIMDMTYLLAAVKNSSQNGSTPSVSQVSATSSLRDRTLSVNTTFRPEDDLRVQDLLLTLTAYQTIPRYSPQPPRSFIKASIKSQNHFRAPSLSSALQMTTKYRTAAVDRDRSLSSFEDDEDELFGGIPGSGGIRSSQQLILHYLLTRTWVPERMVDELSTIREPPKNSNGSHSKTSNLSSGSMSSWSSISATNSGYSQTSSLVCVDSRTSIGSNDGSRPTSMEEERDATASRTMKNLTLLSQIHLARFGRPAGKDIHHSVDPESGHVYVAYSTGPAEGVLIKITDLQSPYPEITELVSFPPENDVNAEQWGHVVGVKFLVDIQAVCVIFSHGDVVLFHNEATESGDTLEIVGSVDSGISCMAWSPDEELVVMVTGEGSILEMTKDFDVIAENPIDVEESGEDVSVNVGWGKKETQFHGTEGKQAAQRKVDTSAFTFSPDDDDNHRLSWRGDGTYFCCSSKDKRLGRRVIRVYNREAILQTTSESVDMLEHGISWRPSGNLIASSQRLPHRHDIVFFERNGLRHGEFTLREANDAVVKELAWNCDSTVLAVWLERANGSCIQLWTMNNYKWYMKQELLFNGEGSAVAGLQWDVESALLLHVVTESGSYQRNQYCWDNYINESLSPDNLGTVAVVDGANLMVTPFRVMNVPPPMCAFTLPVPYAIQHVSFSAQRDGDDMAVLLADQRVAFFEAADKAVRPLPEPKLLGLIELAEVPSVLVRQIAWVRTDTLIGLQYDSDISADSIVIVKLAFDVDTKAPTITSRIDVPLEGICQRLYFNATYGDILLQQADGNVMTVELKEDEEPRIGKWMELHRLPEGCLWMGTTRIGTGNVEYREKAVVGLARNNRLYVNDRLISSETTSFCLHNHFLVFTTATHSARFLPLETSLSEFKIVDNSMLPYDESIRRVERGSKIVLALPFSVNLVLQMPRGNLETVAPRAMVLSVTRDALDKCDFRTAFVTCRKHRIDLNILYDHNPKTFMDNVSEFVKQVKEVDHLNLFLSFLRNEDVTQTLYPLSGSGSTSKLQQPSQAFGRSKGGYGAPVSPELAEKVNQICDAVRKELDTLDRNTYINSVLTTYVRKSPPDLESALLLLAQLKDQDQALAEDALKFTIFLADVDRLFDVALGMYDFALVLMVAQWSQKDPREYLPFLNELRTLEKYYQRYRIDDHLKKHQSALQNLSQAGERYFTDCVNYIRQHNLFRFALKVFGSNPVKHKAILQIYGDSLSVNGDHEQAGVAYSMAGDKEKALESYREAGFWREAVVLAQQLKYDPAALAYLARGLAERMKADKRFNEAGLLLAEYAKDSEEAVSALLEGRLWSEATRTAYMHNRMDLITTLVTPGIADGHQELIESIRDMQEQFDKQIVRLKEVRTLRIEKALAEAAAEEMGAPDDALDNIDMMSDTTSMASGFSRYTAVNSVLSKSSNSSRSSSQYTARLKKRNEKKRARGKKGSAFEEEYLINSLRKLIVRVDTTKADVHALLKVLAASMSLERAKVLQQEFGKLLKDIDEQVHVIFVPPTDEYLAKKKAAEDAKTERKKLIKQNQANAHLMSRHEEAVAQAQISQLEEIAEQEIADIYGEPPVMGKDSWDVDLV</sequence>
<dbReference type="InterPro" id="IPR056165">
    <property type="entry name" value="Beta-prop_ELP1_2nd"/>
</dbReference>
<name>A0A9P7ZWB5_MORAP</name>
<feature type="region of interest" description="Disordered" evidence="8">
    <location>
        <begin position="912"/>
        <end position="936"/>
    </location>
</feature>
<accession>A0A9P7ZWB5</accession>
<dbReference type="InterPro" id="IPR056167">
    <property type="entry name" value="A-sol_ELP1"/>
</dbReference>
<reference evidence="10" key="1">
    <citation type="submission" date="2021-07" db="EMBL/GenBank/DDBJ databases">
        <title>Draft genome of Mortierella alpina, strain LL118, isolated from an aspen leaf litter sample.</title>
        <authorList>
            <person name="Yang S."/>
            <person name="Vinatzer B.A."/>
        </authorList>
    </citation>
    <scope>NUCLEOTIDE SEQUENCE</scope>
    <source>
        <strain evidence="10">LL118</strain>
    </source>
</reference>
<dbReference type="InterPro" id="IPR036964">
    <property type="entry name" value="RASGEF_cat_dom_sf"/>
</dbReference>
<dbReference type="GO" id="GO:0005085">
    <property type="term" value="F:guanyl-nucleotide exchange factor activity"/>
    <property type="evidence" value="ECO:0007669"/>
    <property type="project" value="UniProtKB-KW"/>
</dbReference>
<feature type="compositionally biased region" description="Basic residues" evidence="8">
    <location>
        <begin position="2140"/>
        <end position="2153"/>
    </location>
</feature>
<feature type="compositionally biased region" description="Basic and acidic residues" evidence="8">
    <location>
        <begin position="236"/>
        <end position="246"/>
    </location>
</feature>
<dbReference type="Pfam" id="PF23936">
    <property type="entry name" value="HB_ELP1"/>
    <property type="match status" value="1"/>
</dbReference>
<feature type="compositionally biased region" description="Low complexity" evidence="8">
    <location>
        <begin position="159"/>
        <end position="175"/>
    </location>
</feature>
<dbReference type="GO" id="GO:0002926">
    <property type="term" value="P:tRNA wobble base 5-methoxycarbonylmethyl-2-thiouridinylation"/>
    <property type="evidence" value="ECO:0007669"/>
    <property type="project" value="TreeGrafter"/>
</dbReference>
<dbReference type="GO" id="GO:0033588">
    <property type="term" value="C:elongator holoenzyme complex"/>
    <property type="evidence" value="ECO:0007669"/>
    <property type="project" value="InterPro"/>
</dbReference>
<protein>
    <recommendedName>
        <fullName evidence="6">Elongator complex protein 1</fullName>
    </recommendedName>
</protein>
<dbReference type="InterPro" id="IPR015943">
    <property type="entry name" value="WD40/YVTN_repeat-like_dom_sf"/>
</dbReference>
<keyword evidence="4" id="KW-0963">Cytoplasm</keyword>
<dbReference type="Pfam" id="PF23925">
    <property type="entry name" value="A-sol_ELP1"/>
    <property type="match status" value="1"/>
</dbReference>
<dbReference type="SUPFAM" id="SSF69322">
    <property type="entry name" value="Tricorn protease domain 2"/>
    <property type="match status" value="1"/>
</dbReference>
<dbReference type="InterPro" id="IPR001895">
    <property type="entry name" value="RASGEF_cat_dom"/>
</dbReference>
<organism evidence="10 11">
    <name type="scientific">Mortierella alpina</name>
    <name type="common">Oleaginous fungus</name>
    <name type="synonym">Mortierella renispora</name>
    <dbReference type="NCBI Taxonomy" id="64518"/>
    <lineage>
        <taxon>Eukaryota</taxon>
        <taxon>Fungi</taxon>
        <taxon>Fungi incertae sedis</taxon>
        <taxon>Mucoromycota</taxon>
        <taxon>Mortierellomycotina</taxon>
        <taxon>Mortierellomycetes</taxon>
        <taxon>Mortierellales</taxon>
        <taxon>Mortierellaceae</taxon>
        <taxon>Mortierella</taxon>
    </lineage>
</organism>
<evidence type="ECO:0000313" key="11">
    <source>
        <dbReference type="Proteomes" id="UP000717515"/>
    </source>
</evidence>
<feature type="compositionally biased region" description="Polar residues" evidence="8">
    <location>
        <begin position="83"/>
        <end position="95"/>
    </location>
</feature>
<dbReference type="InterPro" id="IPR056169">
    <property type="entry name" value="HB_ELP1"/>
</dbReference>
<feature type="compositionally biased region" description="Acidic residues" evidence="8">
    <location>
        <begin position="281"/>
        <end position="296"/>
    </location>
</feature>
<comment type="pathway">
    <text evidence="2">tRNA modification; 5-methoxycarbonylmethyl-2-thiouridine-tRNA biosynthesis.</text>
</comment>
<dbReference type="EMBL" id="JAIFTL010000472">
    <property type="protein sequence ID" value="KAG9319382.1"/>
    <property type="molecule type" value="Genomic_DNA"/>
</dbReference>
<dbReference type="InterPro" id="IPR056164">
    <property type="entry name" value="Beta-prop_ELP1_1st"/>
</dbReference>
<dbReference type="GO" id="GO:0005829">
    <property type="term" value="C:cytosol"/>
    <property type="evidence" value="ECO:0007669"/>
    <property type="project" value="TreeGrafter"/>
</dbReference>
<dbReference type="InterPro" id="IPR056166">
    <property type="entry name" value="TPR_ELP1"/>
</dbReference>
<gene>
    <name evidence="10" type="ORF">KVV02_007999</name>
</gene>
<evidence type="ECO:0000256" key="8">
    <source>
        <dbReference type="SAM" id="MobiDB-lite"/>
    </source>
</evidence>
<dbReference type="GO" id="GO:0000049">
    <property type="term" value="F:tRNA binding"/>
    <property type="evidence" value="ECO:0007669"/>
    <property type="project" value="TreeGrafter"/>
</dbReference>
<dbReference type="Pfam" id="PF23797">
    <property type="entry name" value="Beta-prop_ELP1_2nd"/>
    <property type="match status" value="1"/>
</dbReference>
<proteinExistence type="inferred from homology"/>
<evidence type="ECO:0000313" key="10">
    <source>
        <dbReference type="EMBL" id="KAG9319382.1"/>
    </source>
</evidence>
<dbReference type="Proteomes" id="UP000717515">
    <property type="component" value="Unassembled WGS sequence"/>
</dbReference>
<comment type="caution">
    <text evidence="10">The sequence shown here is derived from an EMBL/GenBank/DDBJ whole genome shotgun (WGS) entry which is preliminary data.</text>
</comment>
<dbReference type="GO" id="GO:0007264">
    <property type="term" value="P:small GTPase-mediated signal transduction"/>
    <property type="evidence" value="ECO:0007669"/>
    <property type="project" value="InterPro"/>
</dbReference>
<dbReference type="Pfam" id="PF23878">
    <property type="entry name" value="TPR_ELP1"/>
    <property type="match status" value="1"/>
</dbReference>
<evidence type="ECO:0000256" key="3">
    <source>
        <dbReference type="ARBA" id="ARBA00006086"/>
    </source>
</evidence>
<keyword evidence="5" id="KW-0819">tRNA processing</keyword>
<feature type="compositionally biased region" description="Pro residues" evidence="8">
    <location>
        <begin position="187"/>
        <end position="198"/>
    </location>
</feature>
<feature type="compositionally biased region" description="Polar residues" evidence="8">
    <location>
        <begin position="912"/>
        <end position="925"/>
    </location>
</feature>
<feature type="region of interest" description="Disordered" evidence="8">
    <location>
        <begin position="2125"/>
        <end position="2153"/>
    </location>
</feature>
<dbReference type="PANTHER" id="PTHR12747:SF0">
    <property type="entry name" value="ELONGATOR COMPLEX PROTEIN 1"/>
    <property type="match status" value="1"/>
</dbReference>
<comment type="subcellular location">
    <subcellularLocation>
        <location evidence="1">Cytoplasm</location>
    </subcellularLocation>
</comment>
<dbReference type="PANTHER" id="PTHR12747">
    <property type="entry name" value="ELONGATOR COMPLEX PROTEIN 1"/>
    <property type="match status" value="1"/>
</dbReference>
<keyword evidence="7" id="KW-0344">Guanine-nucleotide releasing factor</keyword>
<feature type="region of interest" description="Disordered" evidence="8">
    <location>
        <begin position="80"/>
        <end position="353"/>
    </location>
</feature>
<feature type="region of interest" description="Disordered" evidence="8">
    <location>
        <begin position="865"/>
        <end position="889"/>
    </location>
</feature>
<evidence type="ECO:0000256" key="6">
    <source>
        <dbReference type="ARBA" id="ARBA00029535"/>
    </source>
</evidence>
<dbReference type="SUPFAM" id="SSF48366">
    <property type="entry name" value="Ras GEF"/>
    <property type="match status" value="1"/>
</dbReference>
<dbReference type="InterPro" id="IPR006849">
    <property type="entry name" value="Elp1"/>
</dbReference>
<dbReference type="Gene3D" id="1.10.840.10">
    <property type="entry name" value="Ras guanine-nucleotide exchange factors catalytic domain"/>
    <property type="match status" value="1"/>
</dbReference>
<dbReference type="SMART" id="SM00147">
    <property type="entry name" value="RasGEF"/>
    <property type="match status" value="1"/>
</dbReference>
<feature type="compositionally biased region" description="Low complexity" evidence="8">
    <location>
        <begin position="121"/>
        <end position="144"/>
    </location>
</feature>
<feature type="compositionally biased region" description="Low complexity" evidence="8">
    <location>
        <begin position="326"/>
        <end position="339"/>
    </location>
</feature>
<dbReference type="InterPro" id="IPR023578">
    <property type="entry name" value="Ras_GEF_dom_sf"/>
</dbReference>
<dbReference type="PROSITE" id="PS50009">
    <property type="entry name" value="RASGEF_CAT"/>
    <property type="match status" value="1"/>
</dbReference>
<evidence type="ECO:0000256" key="2">
    <source>
        <dbReference type="ARBA" id="ARBA00005043"/>
    </source>
</evidence>
<dbReference type="Pfam" id="PF00617">
    <property type="entry name" value="RasGEF"/>
    <property type="match status" value="1"/>
</dbReference>
<feature type="compositionally biased region" description="Low complexity" evidence="8">
    <location>
        <begin position="878"/>
        <end position="889"/>
    </location>
</feature>
<evidence type="ECO:0000256" key="4">
    <source>
        <dbReference type="ARBA" id="ARBA00022490"/>
    </source>
</evidence>